<evidence type="ECO:0000313" key="3">
    <source>
        <dbReference type="Proteomes" id="UP000399805"/>
    </source>
</evidence>
<reference evidence="2 3" key="1">
    <citation type="submission" date="2019-09" db="EMBL/GenBank/DDBJ databases">
        <authorList>
            <person name="Leyn A S."/>
        </authorList>
    </citation>
    <scope>NUCLEOTIDE SEQUENCE [LARGE SCALE GENOMIC DNA]</scope>
    <source>
        <strain evidence="2">AA231_1</strain>
    </source>
</reference>
<evidence type="ECO:0000313" key="2">
    <source>
        <dbReference type="EMBL" id="VVJ24424.1"/>
    </source>
</evidence>
<dbReference type="Proteomes" id="UP000399805">
    <property type="component" value="Unassembled WGS sequence"/>
</dbReference>
<organism evidence="2 3">
    <name type="scientific">Amycolatopsis camponoti</name>
    <dbReference type="NCBI Taxonomy" id="2606593"/>
    <lineage>
        <taxon>Bacteria</taxon>
        <taxon>Bacillati</taxon>
        <taxon>Actinomycetota</taxon>
        <taxon>Actinomycetes</taxon>
        <taxon>Pseudonocardiales</taxon>
        <taxon>Pseudonocardiaceae</taxon>
        <taxon>Amycolatopsis</taxon>
    </lineage>
</organism>
<dbReference type="EMBL" id="CABVGP010000003">
    <property type="protein sequence ID" value="VVJ24424.1"/>
    <property type="molecule type" value="Genomic_DNA"/>
</dbReference>
<gene>
    <name evidence="2" type="ORF">AA23TX_09293</name>
</gene>
<protein>
    <submittedName>
        <fullName evidence="2">Uncharacterized protein</fullName>
    </submittedName>
</protein>
<sequence>MSDDLGLPPRRALPDDVRDRLRAEVRAGIGQPRRTNRVWYAAAAAVLVLAAGAVVATKTFRQQPVAGPPPAVTGGLTLDARLATAALDRCWAAVQAAGKTDRVPPREEWVPLFTEVLAADSMVAATAAGKPMFCETTETTVTLSDPAATPAYAPGTRTGLLLRSQTGLVGGVLDPAWPKASLAVTTPRGSSGNELEASPVSRQFAAFTRVGSGLARVALTDTGAGPPRQVDLPAAPAPLLAVTDRPEPADRTSPAGRALGDCLADAEEVVPDAAAYRPGPLLQDDDYQVVMGRRGDRVIVCTREPDYGRPGQTQARVYPDLAENRQTPARVLRVSTLGAREAGAPAGKARNPVPVALPASATSAAFGFAAGAEADVDVVEGMALAWLPDGIDWAPDAKVHVLARDAQGKVVYDGSLRLL</sequence>
<name>A0A6I8M3P0_9PSEU</name>
<proteinExistence type="predicted"/>
<evidence type="ECO:0000256" key="1">
    <source>
        <dbReference type="SAM" id="Phobius"/>
    </source>
</evidence>
<dbReference type="RefSeq" id="WP_155549041.1">
    <property type="nucleotide sequence ID" value="NZ_CABVGP010000003.1"/>
</dbReference>
<accession>A0A6I8M3P0</accession>
<keyword evidence="3" id="KW-1185">Reference proteome</keyword>
<keyword evidence="1" id="KW-0812">Transmembrane</keyword>
<dbReference type="AlphaFoldDB" id="A0A6I8M3P0"/>
<feature type="transmembrane region" description="Helical" evidence="1">
    <location>
        <begin position="38"/>
        <end position="56"/>
    </location>
</feature>
<keyword evidence="1" id="KW-1133">Transmembrane helix</keyword>
<keyword evidence="1" id="KW-0472">Membrane</keyword>